<accession>A0A1W9YX33</accession>
<dbReference type="InterPro" id="IPR017938">
    <property type="entry name" value="Riboflavin_synthase-like_b-brl"/>
</dbReference>
<evidence type="ECO:0000256" key="5">
    <source>
        <dbReference type="ARBA" id="ARBA00023004"/>
    </source>
</evidence>
<dbReference type="AlphaFoldDB" id="A0A1W9YX33"/>
<protein>
    <submittedName>
        <fullName evidence="8">Oxidoreductase</fullName>
    </submittedName>
</protein>
<evidence type="ECO:0000256" key="1">
    <source>
        <dbReference type="ARBA" id="ARBA00001974"/>
    </source>
</evidence>
<dbReference type="GO" id="GO:0051537">
    <property type="term" value="F:2 iron, 2 sulfur cluster binding"/>
    <property type="evidence" value="ECO:0007669"/>
    <property type="project" value="UniProtKB-KW"/>
</dbReference>
<dbReference type="Gene3D" id="2.40.30.10">
    <property type="entry name" value="Translation factors"/>
    <property type="match status" value="1"/>
</dbReference>
<proteinExistence type="predicted"/>
<evidence type="ECO:0000256" key="3">
    <source>
        <dbReference type="ARBA" id="ARBA00022714"/>
    </source>
</evidence>
<sequence>IEVIVGAIRLEAQDIHSFELFRADGAALPSFEPGAHIDLHLPNGLVRQYSLCGPAERPRHYRIAVLRCRDSRGGSATLHAELRVGQRLRIGEPRNLFPLSPEPGPRLLFAGGIGITPLLAMAERLA</sequence>
<feature type="non-terminal residue" evidence="8">
    <location>
        <position position="126"/>
    </location>
</feature>
<evidence type="ECO:0000313" key="9">
    <source>
        <dbReference type="Proteomes" id="UP000192707"/>
    </source>
</evidence>
<dbReference type="PROSITE" id="PS51384">
    <property type="entry name" value="FAD_FR"/>
    <property type="match status" value="1"/>
</dbReference>
<dbReference type="CDD" id="cd06185">
    <property type="entry name" value="PDR_like"/>
    <property type="match status" value="1"/>
</dbReference>
<dbReference type="InterPro" id="IPR050415">
    <property type="entry name" value="MRET"/>
</dbReference>
<dbReference type="Proteomes" id="UP000192707">
    <property type="component" value="Unassembled WGS sequence"/>
</dbReference>
<dbReference type="PANTHER" id="PTHR47354">
    <property type="entry name" value="NADH OXIDOREDUCTASE HCR"/>
    <property type="match status" value="1"/>
</dbReference>
<gene>
    <name evidence="8" type="ORF">BST14_28540</name>
</gene>
<dbReference type="InterPro" id="IPR017927">
    <property type="entry name" value="FAD-bd_FR_type"/>
</dbReference>
<dbReference type="InterPro" id="IPR039261">
    <property type="entry name" value="FNR_nucleotide-bd"/>
</dbReference>
<evidence type="ECO:0000313" key="8">
    <source>
        <dbReference type="EMBL" id="ORA04330.1"/>
    </source>
</evidence>
<keyword evidence="6" id="KW-0411">Iron-sulfur</keyword>
<keyword evidence="3" id="KW-0001">2Fe-2S</keyword>
<evidence type="ECO:0000256" key="6">
    <source>
        <dbReference type="ARBA" id="ARBA00023014"/>
    </source>
</evidence>
<keyword evidence="5" id="KW-0408">Iron</keyword>
<dbReference type="SUPFAM" id="SSF63380">
    <property type="entry name" value="Riboflavin synthase domain-like"/>
    <property type="match status" value="1"/>
</dbReference>
<feature type="domain" description="FAD-binding FR-type" evidence="7">
    <location>
        <begin position="1"/>
        <end position="100"/>
    </location>
</feature>
<organism evidence="8 9">
    <name type="scientific">Mycobacterium arosiense ATCC BAA-1401 = DSM 45069</name>
    <dbReference type="NCBI Taxonomy" id="1265311"/>
    <lineage>
        <taxon>Bacteria</taxon>
        <taxon>Bacillati</taxon>
        <taxon>Actinomycetota</taxon>
        <taxon>Actinomycetes</taxon>
        <taxon>Mycobacteriales</taxon>
        <taxon>Mycobacteriaceae</taxon>
        <taxon>Mycobacterium</taxon>
        <taxon>Mycobacterium avium complex (MAC)</taxon>
    </lineage>
</organism>
<evidence type="ECO:0000259" key="7">
    <source>
        <dbReference type="PROSITE" id="PS51384"/>
    </source>
</evidence>
<dbReference type="SUPFAM" id="SSF52343">
    <property type="entry name" value="Ferredoxin reductase-like, C-terminal NADP-linked domain"/>
    <property type="match status" value="1"/>
</dbReference>
<dbReference type="PRINTS" id="PR00409">
    <property type="entry name" value="PHDIOXRDTASE"/>
</dbReference>
<evidence type="ECO:0000256" key="4">
    <source>
        <dbReference type="ARBA" id="ARBA00022723"/>
    </source>
</evidence>
<evidence type="ECO:0000256" key="2">
    <source>
        <dbReference type="ARBA" id="ARBA00022630"/>
    </source>
</evidence>
<keyword evidence="9" id="KW-1185">Reference proteome</keyword>
<reference evidence="8 9" key="1">
    <citation type="submission" date="2016-12" db="EMBL/GenBank/DDBJ databases">
        <title>The new phylogeny of genus Mycobacterium.</title>
        <authorList>
            <person name="Tortoli E."/>
            <person name="Trovato A."/>
            <person name="Cirillo D.M."/>
        </authorList>
    </citation>
    <scope>NUCLEOTIDE SEQUENCE [LARGE SCALE GENOMIC DNA]</scope>
    <source>
        <strain evidence="8 9">DSM 45069</strain>
    </source>
</reference>
<comment type="cofactor">
    <cofactor evidence="1">
        <name>FAD</name>
        <dbReference type="ChEBI" id="CHEBI:57692"/>
    </cofactor>
</comment>
<comment type="caution">
    <text evidence="8">The sequence shown here is derived from an EMBL/GenBank/DDBJ whole genome shotgun (WGS) entry which is preliminary data.</text>
</comment>
<keyword evidence="4" id="KW-0479">Metal-binding</keyword>
<dbReference type="GO" id="GO:0016491">
    <property type="term" value="F:oxidoreductase activity"/>
    <property type="evidence" value="ECO:0007669"/>
    <property type="project" value="InterPro"/>
</dbReference>
<name>A0A1W9YX33_MYCAI</name>
<feature type="non-terminal residue" evidence="8">
    <location>
        <position position="1"/>
    </location>
</feature>
<dbReference type="PANTHER" id="PTHR47354:SF1">
    <property type="entry name" value="CARNITINE MONOOXYGENASE REDUCTASE SUBUNIT"/>
    <property type="match status" value="1"/>
</dbReference>
<keyword evidence="2" id="KW-0285">Flavoprotein</keyword>
<dbReference type="EMBL" id="MVHG01000264">
    <property type="protein sequence ID" value="ORA04330.1"/>
    <property type="molecule type" value="Genomic_DNA"/>
</dbReference>
<dbReference type="GO" id="GO:0046872">
    <property type="term" value="F:metal ion binding"/>
    <property type="evidence" value="ECO:0007669"/>
    <property type="project" value="UniProtKB-KW"/>
</dbReference>